<name>A0A7D9JPI8_PARCT</name>
<evidence type="ECO:0000256" key="3">
    <source>
        <dbReference type="PROSITE-ProRule" id="PRU00059"/>
    </source>
</evidence>
<feature type="non-terminal residue" evidence="4">
    <location>
        <position position="146"/>
    </location>
</feature>
<dbReference type="CDD" id="cd00041">
    <property type="entry name" value="CUB"/>
    <property type="match status" value="1"/>
</dbReference>
<dbReference type="InterPro" id="IPR035914">
    <property type="entry name" value="Sperma_CUB_dom_sf"/>
</dbReference>
<dbReference type="PROSITE" id="PS01180">
    <property type="entry name" value="CUB"/>
    <property type="match status" value="1"/>
</dbReference>
<keyword evidence="1" id="KW-0677">Repeat</keyword>
<dbReference type="InterPro" id="IPR000859">
    <property type="entry name" value="CUB_dom"/>
</dbReference>
<comment type="caution">
    <text evidence="3">Lacks conserved residue(s) required for the propagation of feature annotation.</text>
</comment>
<dbReference type="AlphaFoldDB" id="A0A7D9JPI8"/>
<proteinExistence type="predicted"/>
<evidence type="ECO:0000313" key="4">
    <source>
        <dbReference type="EMBL" id="CAB4033059.1"/>
    </source>
</evidence>
<dbReference type="SUPFAM" id="SSF49854">
    <property type="entry name" value="Spermadhesin, CUB domain"/>
    <property type="match status" value="1"/>
</dbReference>
<gene>
    <name evidence="4" type="ORF">PACLA_8A064565</name>
</gene>
<accession>A0A7D9JPI8</accession>
<evidence type="ECO:0000313" key="5">
    <source>
        <dbReference type="Proteomes" id="UP001152795"/>
    </source>
</evidence>
<protein>
    <submittedName>
        <fullName evidence="4">Uncharacterized protein</fullName>
    </submittedName>
</protein>
<reference evidence="4" key="1">
    <citation type="submission" date="2020-04" db="EMBL/GenBank/DDBJ databases">
        <authorList>
            <person name="Alioto T."/>
            <person name="Alioto T."/>
            <person name="Gomez Garrido J."/>
        </authorList>
    </citation>
    <scope>NUCLEOTIDE SEQUENCE</scope>
    <source>
        <strain evidence="4">A484AB</strain>
    </source>
</reference>
<evidence type="ECO:0000256" key="2">
    <source>
        <dbReference type="ARBA" id="ARBA00023157"/>
    </source>
</evidence>
<dbReference type="SMART" id="SM00042">
    <property type="entry name" value="CUB"/>
    <property type="match status" value="1"/>
</dbReference>
<comment type="caution">
    <text evidence="4">The sequence shown here is derived from an EMBL/GenBank/DDBJ whole genome shotgun (WGS) entry which is preliminary data.</text>
</comment>
<evidence type="ECO:0000256" key="1">
    <source>
        <dbReference type="ARBA" id="ARBA00022737"/>
    </source>
</evidence>
<keyword evidence="2 3" id="KW-1015">Disulfide bond</keyword>
<dbReference type="Gene3D" id="2.60.120.290">
    <property type="entry name" value="Spermadhesin, CUB domain"/>
    <property type="match status" value="1"/>
</dbReference>
<keyword evidence="5" id="KW-1185">Reference proteome</keyword>
<dbReference type="Pfam" id="PF00431">
    <property type="entry name" value="CUB"/>
    <property type="match status" value="1"/>
</dbReference>
<organism evidence="4 5">
    <name type="scientific">Paramuricea clavata</name>
    <name type="common">Red gorgonian</name>
    <name type="synonym">Violescent sea-whip</name>
    <dbReference type="NCBI Taxonomy" id="317549"/>
    <lineage>
        <taxon>Eukaryota</taxon>
        <taxon>Metazoa</taxon>
        <taxon>Cnidaria</taxon>
        <taxon>Anthozoa</taxon>
        <taxon>Octocorallia</taxon>
        <taxon>Malacalcyonacea</taxon>
        <taxon>Plexauridae</taxon>
        <taxon>Paramuricea</taxon>
    </lineage>
</organism>
<sequence>MELGSEPKEPLLLCESLNHKIESLNHKSQAINICPTREITASSGQIKSPNYPSHYSSSTSCTLTIRQPLDTNITFTFTKLDMQRDEDEHKKCRDYLIISGVLSQTFCGTTTPAPFVPGLNVVTLKMVTDDSVQQSGFDLKFTTVHD</sequence>
<dbReference type="OrthoDB" id="10009301at2759"/>
<dbReference type="PANTHER" id="PTHR24251:SF52">
    <property type="entry name" value="CUB DOMAIN-CONTAINING PROTEIN"/>
    <property type="match status" value="1"/>
</dbReference>
<feature type="disulfide bond" evidence="3">
    <location>
        <begin position="34"/>
        <end position="61"/>
    </location>
</feature>
<dbReference type="Proteomes" id="UP001152795">
    <property type="component" value="Unassembled WGS sequence"/>
</dbReference>
<dbReference type="PANTHER" id="PTHR24251">
    <property type="entry name" value="OVOCHYMASE-RELATED"/>
    <property type="match status" value="1"/>
</dbReference>
<dbReference type="EMBL" id="CACRXK020018921">
    <property type="protein sequence ID" value="CAB4033059.1"/>
    <property type="molecule type" value="Genomic_DNA"/>
</dbReference>